<keyword evidence="8" id="KW-0695">RNA-directed DNA polymerase</keyword>
<evidence type="ECO:0000256" key="6">
    <source>
        <dbReference type="ARBA" id="ARBA00022759"/>
    </source>
</evidence>
<evidence type="ECO:0000256" key="8">
    <source>
        <dbReference type="ARBA" id="ARBA00022918"/>
    </source>
</evidence>
<dbReference type="SUPFAM" id="SSF56672">
    <property type="entry name" value="DNA/RNA polymerases"/>
    <property type="match status" value="1"/>
</dbReference>
<keyword evidence="4" id="KW-0548">Nucleotidyltransferase</keyword>
<dbReference type="Pfam" id="PF17917">
    <property type="entry name" value="RT_RNaseH"/>
    <property type="match status" value="1"/>
</dbReference>
<feature type="domain" description="Reverse transcriptase" evidence="9">
    <location>
        <begin position="285"/>
        <end position="464"/>
    </location>
</feature>
<dbReference type="EC" id="2.7.7.49" evidence="1"/>
<dbReference type="FunFam" id="3.10.10.10:FF:000002">
    <property type="entry name" value="Retrovirus-related Pol polyprotein from transposon 17.6-like protein"/>
    <property type="match status" value="1"/>
</dbReference>
<dbReference type="InterPro" id="IPR021109">
    <property type="entry name" value="Peptidase_aspartic_dom_sf"/>
</dbReference>
<keyword evidence="7" id="KW-0378">Hydrolase</keyword>
<dbReference type="AlphaFoldDB" id="L7LW11"/>
<proteinExistence type="evidence at transcript level"/>
<dbReference type="Pfam" id="PF00665">
    <property type="entry name" value="rve"/>
    <property type="match status" value="1"/>
</dbReference>
<keyword evidence="2" id="KW-0645">Protease</keyword>
<dbReference type="GO" id="GO:0006508">
    <property type="term" value="P:proteolysis"/>
    <property type="evidence" value="ECO:0007669"/>
    <property type="project" value="UniProtKB-KW"/>
</dbReference>
<dbReference type="Gene3D" id="2.40.70.10">
    <property type="entry name" value="Acid Proteases"/>
    <property type="match status" value="1"/>
</dbReference>
<dbReference type="InterPro" id="IPR001584">
    <property type="entry name" value="Integrase_cat-core"/>
</dbReference>
<evidence type="ECO:0000259" key="9">
    <source>
        <dbReference type="PROSITE" id="PS50878"/>
    </source>
</evidence>
<dbReference type="GO" id="GO:0015074">
    <property type="term" value="P:DNA integration"/>
    <property type="evidence" value="ECO:0007669"/>
    <property type="project" value="InterPro"/>
</dbReference>
<dbReference type="GO" id="GO:0008233">
    <property type="term" value="F:peptidase activity"/>
    <property type="evidence" value="ECO:0007669"/>
    <property type="project" value="UniProtKB-KW"/>
</dbReference>
<accession>L7LW11</accession>
<dbReference type="CDD" id="cd01647">
    <property type="entry name" value="RT_LTR"/>
    <property type="match status" value="1"/>
</dbReference>
<dbReference type="GO" id="GO:0003964">
    <property type="term" value="F:RNA-directed DNA polymerase activity"/>
    <property type="evidence" value="ECO:0007669"/>
    <property type="project" value="UniProtKB-KW"/>
</dbReference>
<dbReference type="InterPro" id="IPR043502">
    <property type="entry name" value="DNA/RNA_pol_sf"/>
</dbReference>
<dbReference type="Pfam" id="PF22938">
    <property type="entry name" value="Integrase_p58_C"/>
    <property type="match status" value="1"/>
</dbReference>
<dbReference type="GO" id="GO:0042575">
    <property type="term" value="C:DNA polymerase complex"/>
    <property type="evidence" value="ECO:0007669"/>
    <property type="project" value="UniProtKB-ARBA"/>
</dbReference>
<keyword evidence="5" id="KW-0540">Nuclease</keyword>
<dbReference type="InterPro" id="IPR050951">
    <property type="entry name" value="Retrovirus_Pol_polyprotein"/>
</dbReference>
<dbReference type="InterPro" id="IPR000477">
    <property type="entry name" value="RT_dom"/>
</dbReference>
<dbReference type="EMBL" id="GACK01009039">
    <property type="protein sequence ID" value="JAA55995.1"/>
    <property type="molecule type" value="mRNA"/>
</dbReference>
<dbReference type="GO" id="GO:0004519">
    <property type="term" value="F:endonuclease activity"/>
    <property type="evidence" value="ECO:0007669"/>
    <property type="project" value="UniProtKB-KW"/>
</dbReference>
<name>L7LW11_RHIPC</name>
<evidence type="ECO:0000256" key="7">
    <source>
        <dbReference type="ARBA" id="ARBA00022801"/>
    </source>
</evidence>
<evidence type="ECO:0000259" key="10">
    <source>
        <dbReference type="PROSITE" id="PS50994"/>
    </source>
</evidence>
<dbReference type="GO" id="GO:0003676">
    <property type="term" value="F:nucleic acid binding"/>
    <property type="evidence" value="ECO:0007669"/>
    <property type="project" value="InterPro"/>
</dbReference>
<evidence type="ECO:0000256" key="2">
    <source>
        <dbReference type="ARBA" id="ARBA00022670"/>
    </source>
</evidence>
<evidence type="ECO:0000256" key="5">
    <source>
        <dbReference type="ARBA" id="ARBA00022722"/>
    </source>
</evidence>
<evidence type="ECO:0000256" key="4">
    <source>
        <dbReference type="ARBA" id="ARBA00022695"/>
    </source>
</evidence>
<protein>
    <recommendedName>
        <fullName evidence="1">RNA-directed DNA polymerase</fullName>
        <ecNumber evidence="1">2.7.7.49</ecNumber>
    </recommendedName>
</protein>
<keyword evidence="6" id="KW-0255">Endonuclease</keyword>
<dbReference type="Pfam" id="PF17921">
    <property type="entry name" value="Integrase_H2C2"/>
    <property type="match status" value="1"/>
</dbReference>
<dbReference type="InterPro" id="IPR012337">
    <property type="entry name" value="RNaseH-like_sf"/>
</dbReference>
<keyword evidence="3" id="KW-0808">Transferase</keyword>
<dbReference type="InterPro" id="IPR043128">
    <property type="entry name" value="Rev_trsase/Diguanyl_cyclase"/>
</dbReference>
<dbReference type="CDD" id="cd00303">
    <property type="entry name" value="retropepsin_like"/>
    <property type="match status" value="1"/>
</dbReference>
<dbReference type="PANTHER" id="PTHR37984:SF5">
    <property type="entry name" value="PROTEIN NYNRIN-LIKE"/>
    <property type="match status" value="1"/>
</dbReference>
<dbReference type="PROSITE" id="PS50994">
    <property type="entry name" value="INTEGRASE"/>
    <property type="match status" value="1"/>
</dbReference>
<dbReference type="InterPro" id="IPR036397">
    <property type="entry name" value="RNaseH_sf"/>
</dbReference>
<dbReference type="PANTHER" id="PTHR37984">
    <property type="entry name" value="PROTEIN CBG26694"/>
    <property type="match status" value="1"/>
</dbReference>
<dbReference type="InterPro" id="IPR054465">
    <property type="entry name" value="Integrase_p58-like_C"/>
</dbReference>
<organism evidence="11">
    <name type="scientific">Rhipicephalus pulchellus</name>
    <name type="common">Yellow backed tick</name>
    <name type="synonym">Dermacentor pulchellus</name>
    <dbReference type="NCBI Taxonomy" id="72859"/>
    <lineage>
        <taxon>Eukaryota</taxon>
        <taxon>Metazoa</taxon>
        <taxon>Ecdysozoa</taxon>
        <taxon>Arthropoda</taxon>
        <taxon>Chelicerata</taxon>
        <taxon>Arachnida</taxon>
        <taxon>Acari</taxon>
        <taxon>Parasitiformes</taxon>
        <taxon>Ixodida</taxon>
        <taxon>Ixodoidea</taxon>
        <taxon>Ixodidae</taxon>
        <taxon>Rhipicephalinae</taxon>
        <taxon>Rhipicephalus</taxon>
        <taxon>Rhipicephalus</taxon>
    </lineage>
</organism>
<sequence length="1114" mass="124583">MSSELRSRLRKVLTPAVSTTVRVANGSRTDVLGMCTARVTVAGHQTSVIFAVLAACPHDVILGIDFLTTHSALIDCSSGVLRLELPLCADAPSTSRTRLRSMEFLRLPPQAVAYVPMSPLPSVPDGDYLVAPLIDLTLSRNIALPHTVVVVANNRTLLPVLNFSTSAQVLPQGITLAELSSVEECTISSFTPDANTMAQPVITAQNETFLDKMISSDLLPSQVEALRGVLLSYLDIFDAGDRPLGRTSVVAHRIDTGDASPLHKRPYRVSHAERQVIQKEVDKMLEKDVIEPSASPWASPVVLVRKKDNSWRFCVDYRHLNRITKKDVYPLPRIDDALDCLHGAKYFSSLDLRSGYWQISVDDRDREKTAFVTPDGLYQFKVMPFGLCNAPATFERMMDSLLRGFKWSTCLCYLNDVTVFSPTFESHLPRLSAILDVIRRAGVQLNSSKCTFGRRQIKLLGHLVDATGVQPDPDKVRAVREFPVPRSTQEVRSFLGLCSYFRRFVINFADIARPLTDLLKKNAAFSWGAEQANSFASMISALTSPPVLAHFDPAARTELRTDASGHGIGAILAQVQNGTNRVIAYASRLLSQSEKNYSITERECLALVWAVAKFRPYLYGRPFTVITDHHALCWLSTLKDPTGRLGRWALRLQEYTFSVVYKSGKLHSDADCLSRHPVDPPNSTAFEADASIFAIADFINVADEQRRDPSLLPIIERLQAGHADPSLSMFLLQENVLYHRNLHPEGAELLLVVPHHLRKDVLQELHDAPTSGHLGVSRTYDRVRRRFFWKGLYRFVRRYVAACDLCQRRKKPTTPPAGRLQPIEVPAEPFYRVGLDLLGPFPTSTTGNKWIAVATDYATRYAITRALPTSCATDVADFLLYDIILQHGAPCHLLTDRGRCFLSRVVDDLVRSCATRHNFSTSYHPQTNGLTERLNRTLTDMLSMYVSDDHTDWDIALPFVTFAYNSSRHETAGYSPFYLLFGRDPLLPFDTLPAFDPTSTTSYAQDAITRALIARTVARTRLSQSQSTQKSLYDSRHRDVDFSPGSLVLLWLPSRRVGLSEKLLSRYVGPYRVVRQVTPVTYEISPTTNSSTATPRTDIVHVSRLKPYNDDTPF</sequence>
<evidence type="ECO:0000256" key="1">
    <source>
        <dbReference type="ARBA" id="ARBA00012493"/>
    </source>
</evidence>
<dbReference type="CDD" id="cd09274">
    <property type="entry name" value="RNase_HI_RT_Ty3"/>
    <property type="match status" value="1"/>
</dbReference>
<dbReference type="SUPFAM" id="SSF53098">
    <property type="entry name" value="Ribonuclease H-like"/>
    <property type="match status" value="1"/>
</dbReference>
<evidence type="ECO:0000256" key="3">
    <source>
        <dbReference type="ARBA" id="ARBA00022679"/>
    </source>
</evidence>
<evidence type="ECO:0000313" key="11">
    <source>
        <dbReference type="EMBL" id="JAA55995.1"/>
    </source>
</evidence>
<dbReference type="Gene3D" id="3.10.10.10">
    <property type="entry name" value="HIV Type 1 Reverse Transcriptase, subunit A, domain 1"/>
    <property type="match status" value="1"/>
</dbReference>
<dbReference type="InterPro" id="IPR041588">
    <property type="entry name" value="Integrase_H2C2"/>
</dbReference>
<reference evidence="11" key="2">
    <citation type="journal article" date="2015" name="J. Proteomics">
        <title>Sexual differences in the sialomes of the zebra tick, Rhipicephalus pulchellus.</title>
        <authorList>
            <person name="Tan A.W."/>
            <person name="Francischetti I.M."/>
            <person name="Slovak M."/>
            <person name="Kini R.M."/>
            <person name="Ribeiro J.M."/>
        </authorList>
    </citation>
    <scope>NUCLEOTIDE SEQUENCE</scope>
    <source>
        <tissue evidence="11">Salivary gland</tissue>
    </source>
</reference>
<dbReference type="FunFam" id="1.10.340.70:FF:000001">
    <property type="entry name" value="Retrovirus-related Pol polyprotein from transposon gypsy-like Protein"/>
    <property type="match status" value="1"/>
</dbReference>
<dbReference type="FunFam" id="3.10.10.10:FF:000007">
    <property type="entry name" value="Retrovirus-related Pol polyprotein from transposon 17.6-like Protein"/>
    <property type="match status" value="1"/>
</dbReference>
<dbReference type="Gene3D" id="3.30.70.270">
    <property type="match status" value="2"/>
</dbReference>
<dbReference type="Gene3D" id="1.10.340.70">
    <property type="match status" value="1"/>
</dbReference>
<dbReference type="Pfam" id="PF00078">
    <property type="entry name" value="RVT_1"/>
    <property type="match status" value="1"/>
</dbReference>
<dbReference type="FunFam" id="3.30.70.270:FF:000020">
    <property type="entry name" value="Transposon Tf2-6 polyprotein-like Protein"/>
    <property type="match status" value="1"/>
</dbReference>
<dbReference type="InterPro" id="IPR041373">
    <property type="entry name" value="RT_RNaseH"/>
</dbReference>
<dbReference type="PROSITE" id="PS50878">
    <property type="entry name" value="RT_POL"/>
    <property type="match status" value="1"/>
</dbReference>
<reference evidence="11" key="1">
    <citation type="submission" date="2012-11" db="EMBL/GenBank/DDBJ databases">
        <authorList>
            <person name="Lucero-Rivera Y.E."/>
            <person name="Tovar-Ramirez D."/>
        </authorList>
    </citation>
    <scope>NUCLEOTIDE SEQUENCE</scope>
    <source>
        <tissue evidence="11">Salivary gland</tissue>
    </source>
</reference>
<dbReference type="Gene3D" id="3.30.420.10">
    <property type="entry name" value="Ribonuclease H-like superfamily/Ribonuclease H"/>
    <property type="match status" value="1"/>
</dbReference>
<dbReference type="FunFam" id="3.30.420.10:FF:000032">
    <property type="entry name" value="Retrovirus-related Pol polyprotein from transposon 297-like Protein"/>
    <property type="match status" value="1"/>
</dbReference>
<feature type="domain" description="Integrase catalytic" evidence="10">
    <location>
        <begin position="825"/>
        <end position="984"/>
    </location>
</feature>